<evidence type="ECO:0000256" key="3">
    <source>
        <dbReference type="SAM" id="Phobius"/>
    </source>
</evidence>
<organism evidence="4 5">
    <name type="scientific">Candidatus Propionivibrio dominans</name>
    <dbReference type="NCBI Taxonomy" id="2954373"/>
    <lineage>
        <taxon>Bacteria</taxon>
        <taxon>Pseudomonadati</taxon>
        <taxon>Pseudomonadota</taxon>
        <taxon>Betaproteobacteria</taxon>
        <taxon>Rhodocyclales</taxon>
        <taxon>Rhodocyclaceae</taxon>
        <taxon>Propionivibrio</taxon>
    </lineage>
</organism>
<feature type="transmembrane region" description="Helical" evidence="3">
    <location>
        <begin position="21"/>
        <end position="45"/>
    </location>
</feature>
<evidence type="ECO:0000256" key="2">
    <source>
        <dbReference type="SAM" id="MobiDB-lite"/>
    </source>
</evidence>
<keyword evidence="3" id="KW-0472">Membrane</keyword>
<keyword evidence="3" id="KW-1133">Transmembrane helix</keyword>
<evidence type="ECO:0000313" key="4">
    <source>
        <dbReference type="EMBL" id="MBK7423629.1"/>
    </source>
</evidence>
<keyword evidence="1" id="KW-0175">Coiled coil</keyword>
<feature type="coiled-coil region" evidence="1">
    <location>
        <begin position="56"/>
        <end position="90"/>
    </location>
</feature>
<evidence type="ECO:0000256" key="1">
    <source>
        <dbReference type="SAM" id="Coils"/>
    </source>
</evidence>
<sequence length="181" mass="19300">MTTLNEEPEVVEAAPERSPKLTLVVILSTLLGVLLTVIAAGAFLYHQSSKALQAEVRGAKDALKEKSLALDEMKAQIEVLSRQVHLLKEYSVARSNAAGEKVKKAESAVPAALDDAAIAPKSPAARETAAAPVPPIPPRAKKPQTVAQNCELVGKSPEEQAATLQRCVNLIEPSKDKPRTR</sequence>
<gene>
    <name evidence="4" type="ORF">IPJ48_11295</name>
</gene>
<feature type="region of interest" description="Disordered" evidence="2">
    <location>
        <begin position="123"/>
        <end position="145"/>
    </location>
</feature>
<keyword evidence="3" id="KW-0812">Transmembrane</keyword>
<dbReference type="Proteomes" id="UP000886602">
    <property type="component" value="Unassembled WGS sequence"/>
</dbReference>
<name>A0A9D7FG27_9RHOO</name>
<proteinExistence type="predicted"/>
<reference evidence="4" key="1">
    <citation type="submission" date="2020-10" db="EMBL/GenBank/DDBJ databases">
        <title>Connecting structure to function with the recovery of over 1000 high-quality activated sludge metagenome-assembled genomes encoding full-length rRNA genes using long-read sequencing.</title>
        <authorList>
            <person name="Singleton C.M."/>
            <person name="Petriglieri F."/>
            <person name="Kristensen J.M."/>
            <person name="Kirkegaard R.H."/>
            <person name="Michaelsen T.Y."/>
            <person name="Andersen M.H."/>
            <person name="Karst S.M."/>
            <person name="Dueholm M.S."/>
            <person name="Nielsen P.H."/>
            <person name="Albertsen M."/>
        </authorList>
    </citation>
    <scope>NUCLEOTIDE SEQUENCE</scope>
    <source>
        <strain evidence="4">EsbW_18-Q3-R4-48_MAXAC.044</strain>
    </source>
</reference>
<dbReference type="AlphaFoldDB" id="A0A9D7FG27"/>
<evidence type="ECO:0000313" key="5">
    <source>
        <dbReference type="Proteomes" id="UP000886602"/>
    </source>
</evidence>
<dbReference type="EMBL" id="JADJNC010000016">
    <property type="protein sequence ID" value="MBK7423629.1"/>
    <property type="molecule type" value="Genomic_DNA"/>
</dbReference>
<protein>
    <submittedName>
        <fullName evidence="4">Uncharacterized protein</fullName>
    </submittedName>
</protein>
<comment type="caution">
    <text evidence="4">The sequence shown here is derived from an EMBL/GenBank/DDBJ whole genome shotgun (WGS) entry which is preliminary data.</text>
</comment>
<accession>A0A9D7FG27</accession>